<evidence type="ECO:0000259" key="2">
    <source>
        <dbReference type="Pfam" id="PF13439"/>
    </source>
</evidence>
<evidence type="ECO:0000259" key="1">
    <source>
        <dbReference type="Pfam" id="PF00534"/>
    </source>
</evidence>
<comment type="caution">
    <text evidence="3">The sequence shown here is derived from an EMBL/GenBank/DDBJ whole genome shotgun (WGS) entry which is preliminary data.</text>
</comment>
<dbReference type="GO" id="GO:0016757">
    <property type="term" value="F:glycosyltransferase activity"/>
    <property type="evidence" value="ECO:0007669"/>
    <property type="project" value="InterPro"/>
</dbReference>
<dbReference type="PANTHER" id="PTHR45947">
    <property type="entry name" value="SULFOQUINOVOSYL TRANSFERASE SQD2"/>
    <property type="match status" value="1"/>
</dbReference>
<dbReference type="Pfam" id="PF13439">
    <property type="entry name" value="Glyco_transf_4"/>
    <property type="match status" value="1"/>
</dbReference>
<dbReference type="SUPFAM" id="SSF53756">
    <property type="entry name" value="UDP-Glycosyltransferase/glycogen phosphorylase"/>
    <property type="match status" value="1"/>
</dbReference>
<feature type="domain" description="Glycosyltransferase subfamily 4-like N-terminal" evidence="2">
    <location>
        <begin position="16"/>
        <end position="194"/>
    </location>
</feature>
<sequence>MRIAIFSDNFYPELSGITDSITALGKELAKRGHAVQYYAPYYSKRDYERVGLREKDAEFGERIGVTRFWSFPAHAPSGQGRGVIPTPWHWLGAKAFRPDIIHTQLFYGTGLEALIAARLLKIPLVGTNHTAVKAYSQFYPIKQEWFANLLLKYANWYYGKCGFVTAPSRSVLEEMRQFGFKAACRSLSNPIDTETFRPLPNKEWLRKQFGFSEKTIIFASHLSVEKNIDVLIRALPLVRKEIPNAELAIAGKGPSENDLKKLVASLDLADSVKFLGFLNKPSLAEAYNASKAFVIASTAETQSMVTMQAMATGLPIIATNSRALPEYVTKKNGFLVEPEDVRAFAEKIIYLLQRPSVGKKLGENGKKMTQKFSVKEITNEWERIYENVIKSYNHVEADKRRSEP</sequence>
<name>A0A1G2CFZ5_9BACT</name>
<dbReference type="InterPro" id="IPR001296">
    <property type="entry name" value="Glyco_trans_1"/>
</dbReference>
<dbReference type="EMBL" id="MHLA01000007">
    <property type="protein sequence ID" value="OGZ00122.1"/>
    <property type="molecule type" value="Genomic_DNA"/>
</dbReference>
<dbReference type="PANTHER" id="PTHR45947:SF3">
    <property type="entry name" value="SULFOQUINOVOSYL TRANSFERASE SQD2"/>
    <property type="match status" value="1"/>
</dbReference>
<feature type="domain" description="Glycosyl transferase family 1" evidence="1">
    <location>
        <begin position="207"/>
        <end position="368"/>
    </location>
</feature>
<gene>
    <name evidence="3" type="ORF">A2945_00320</name>
</gene>
<dbReference type="STRING" id="1798650.A2945_00320"/>
<evidence type="ECO:0000313" key="3">
    <source>
        <dbReference type="EMBL" id="OGZ00122.1"/>
    </source>
</evidence>
<dbReference type="InterPro" id="IPR028098">
    <property type="entry name" value="Glyco_trans_4-like_N"/>
</dbReference>
<dbReference type="Proteomes" id="UP000178880">
    <property type="component" value="Unassembled WGS sequence"/>
</dbReference>
<organism evidence="3 4">
    <name type="scientific">Candidatus Liptonbacteria bacterium RIFCSPLOWO2_01_FULL_52_25</name>
    <dbReference type="NCBI Taxonomy" id="1798650"/>
    <lineage>
        <taxon>Bacteria</taxon>
        <taxon>Candidatus Liptoniibacteriota</taxon>
    </lineage>
</organism>
<evidence type="ECO:0008006" key="5">
    <source>
        <dbReference type="Google" id="ProtNLM"/>
    </source>
</evidence>
<accession>A0A1G2CFZ5</accession>
<dbReference type="InterPro" id="IPR050194">
    <property type="entry name" value="Glycosyltransferase_grp1"/>
</dbReference>
<protein>
    <recommendedName>
        <fullName evidence="5">Glycosyltransferase subfamily 4-like N-terminal domain-containing protein</fullName>
    </recommendedName>
</protein>
<reference evidence="3 4" key="1">
    <citation type="journal article" date="2016" name="Nat. Commun.">
        <title>Thousands of microbial genomes shed light on interconnected biogeochemical processes in an aquifer system.</title>
        <authorList>
            <person name="Anantharaman K."/>
            <person name="Brown C.T."/>
            <person name="Hug L.A."/>
            <person name="Sharon I."/>
            <person name="Castelle C.J."/>
            <person name="Probst A.J."/>
            <person name="Thomas B.C."/>
            <person name="Singh A."/>
            <person name="Wilkins M.J."/>
            <person name="Karaoz U."/>
            <person name="Brodie E.L."/>
            <person name="Williams K.H."/>
            <person name="Hubbard S.S."/>
            <person name="Banfield J.F."/>
        </authorList>
    </citation>
    <scope>NUCLEOTIDE SEQUENCE [LARGE SCALE GENOMIC DNA]</scope>
</reference>
<dbReference type="Gene3D" id="3.40.50.2000">
    <property type="entry name" value="Glycogen Phosphorylase B"/>
    <property type="match status" value="2"/>
</dbReference>
<dbReference type="AlphaFoldDB" id="A0A1G2CFZ5"/>
<proteinExistence type="predicted"/>
<dbReference type="Pfam" id="PF00534">
    <property type="entry name" value="Glycos_transf_1"/>
    <property type="match status" value="1"/>
</dbReference>
<evidence type="ECO:0000313" key="4">
    <source>
        <dbReference type="Proteomes" id="UP000178880"/>
    </source>
</evidence>